<dbReference type="InterPro" id="IPR001950">
    <property type="entry name" value="SUI1"/>
</dbReference>
<dbReference type="CDD" id="cd11566">
    <property type="entry name" value="eIF1_SUI1"/>
    <property type="match status" value="1"/>
</dbReference>
<evidence type="ECO:0000256" key="2">
    <source>
        <dbReference type="ARBA" id="ARBA00022917"/>
    </source>
</evidence>
<evidence type="ECO:0000313" key="6">
    <source>
        <dbReference type="Proteomes" id="UP000018144"/>
    </source>
</evidence>
<dbReference type="InterPro" id="IPR005874">
    <property type="entry name" value="SUI1_euk"/>
</dbReference>
<keyword evidence="3" id="KW-1133">Transmembrane helix</keyword>
<dbReference type="Proteomes" id="UP000018144">
    <property type="component" value="Unassembled WGS sequence"/>
</dbReference>
<keyword evidence="6" id="KW-1185">Reference proteome</keyword>
<dbReference type="AlphaFoldDB" id="U4KUG8"/>
<dbReference type="PANTHER" id="PTHR10388">
    <property type="entry name" value="EUKARYOTIC TRANSLATION INITIATION FACTOR SUI1"/>
    <property type="match status" value="1"/>
</dbReference>
<evidence type="ECO:0000313" key="5">
    <source>
        <dbReference type="EMBL" id="CCX04933.1"/>
    </source>
</evidence>
<evidence type="ECO:0000256" key="1">
    <source>
        <dbReference type="ARBA" id="ARBA00005422"/>
    </source>
</evidence>
<dbReference type="InterPro" id="IPR006995">
    <property type="entry name" value="ATP_synth_F0_jsu"/>
</dbReference>
<comment type="similarity">
    <text evidence="1">Belongs to the SUI1 family.</text>
</comment>
<dbReference type="GO" id="GO:0003743">
    <property type="term" value="F:translation initiation factor activity"/>
    <property type="evidence" value="ECO:0007669"/>
    <property type="project" value="UniProtKB-KW"/>
</dbReference>
<dbReference type="GO" id="GO:0015078">
    <property type="term" value="F:proton transmembrane transporter activity"/>
    <property type="evidence" value="ECO:0007669"/>
    <property type="project" value="InterPro"/>
</dbReference>
<dbReference type="Pfam" id="PF01253">
    <property type="entry name" value="SUI1"/>
    <property type="match status" value="1"/>
</dbReference>
<dbReference type="SUPFAM" id="SSF55159">
    <property type="entry name" value="eIF1-like"/>
    <property type="match status" value="1"/>
</dbReference>
<feature type="domain" description="SUI1" evidence="4">
    <location>
        <begin position="103"/>
        <end position="173"/>
    </location>
</feature>
<dbReference type="EMBL" id="HF935221">
    <property type="protein sequence ID" value="CCX04933.1"/>
    <property type="molecule type" value="Genomic_DNA"/>
</dbReference>
<reference evidence="5 6" key="1">
    <citation type="journal article" date="2013" name="PLoS Genet.">
        <title>The genome and development-dependent transcriptomes of Pyronema confluens: a window into fungal evolution.</title>
        <authorList>
            <person name="Traeger S."/>
            <person name="Altegoer F."/>
            <person name="Freitag M."/>
            <person name="Gabaldon T."/>
            <person name="Kempken F."/>
            <person name="Kumar A."/>
            <person name="Marcet-Houben M."/>
            <person name="Poggeler S."/>
            <person name="Stajich J.E."/>
            <person name="Nowrousian M."/>
        </authorList>
    </citation>
    <scope>NUCLEOTIDE SEQUENCE [LARGE SCALE GENOMIC DNA]</scope>
    <source>
        <strain evidence="6">CBS 100304</strain>
        <tissue evidence="5">Vegetative mycelium</tissue>
    </source>
</reference>
<proteinExistence type="inferred from homology"/>
<dbReference type="Gene3D" id="3.30.780.10">
    <property type="entry name" value="SUI1-like domain"/>
    <property type="match status" value="1"/>
</dbReference>
<protein>
    <submittedName>
        <fullName evidence="5">Similar to Eukaryotic translation initiation factor eIF-1 acc. no. P32911</fullName>
    </submittedName>
</protein>
<keyword evidence="3" id="KW-0472">Membrane</keyword>
<dbReference type="STRING" id="1076935.U4KUG8"/>
<dbReference type="OrthoDB" id="10248435at2759"/>
<organism evidence="5 6">
    <name type="scientific">Pyronema omphalodes (strain CBS 100304)</name>
    <name type="common">Pyronema confluens</name>
    <dbReference type="NCBI Taxonomy" id="1076935"/>
    <lineage>
        <taxon>Eukaryota</taxon>
        <taxon>Fungi</taxon>
        <taxon>Dikarya</taxon>
        <taxon>Ascomycota</taxon>
        <taxon>Pezizomycotina</taxon>
        <taxon>Pezizomycetes</taxon>
        <taxon>Pezizales</taxon>
        <taxon>Pyronemataceae</taxon>
        <taxon>Pyronema</taxon>
    </lineage>
</organism>
<evidence type="ECO:0000259" key="4">
    <source>
        <dbReference type="PROSITE" id="PS50296"/>
    </source>
</evidence>
<keyword evidence="5" id="KW-0396">Initiation factor</keyword>
<keyword evidence="2" id="KW-0648">Protein biosynthesis</keyword>
<dbReference type="GO" id="GO:0045259">
    <property type="term" value="C:proton-transporting ATP synthase complex"/>
    <property type="evidence" value="ECO:0007669"/>
    <property type="project" value="InterPro"/>
</dbReference>
<dbReference type="eggNOG" id="KOG1770">
    <property type="taxonomic scope" value="Eukaryota"/>
</dbReference>
<dbReference type="GO" id="GO:0015986">
    <property type="term" value="P:proton motive force-driven ATP synthesis"/>
    <property type="evidence" value="ECO:0007669"/>
    <property type="project" value="InterPro"/>
</dbReference>
<dbReference type="Pfam" id="PF04911">
    <property type="entry name" value="ATP-synt_J"/>
    <property type="match status" value="1"/>
</dbReference>
<name>U4KUG8_PYROM</name>
<sequence>MSTMEKLFGKKFNTPILRPMAPFFIAGVVVAYGINSFANLLASTDEFKNDPRNPAAKKNADVQSEHTLSPLTPRTKKFMSIENLKVNDPFADDVGDTQPKNYVHIRIQQRNGRKTLTTVQGLSKEYSPKALLKAFKKEYACNGTVIIDPDMGEVIQLQGDHRTKVMDFLTDKDKSKMGKYALQKDHIKIHGF</sequence>
<dbReference type="PROSITE" id="PS50296">
    <property type="entry name" value="SUI1"/>
    <property type="match status" value="1"/>
</dbReference>
<evidence type="ECO:0000256" key="3">
    <source>
        <dbReference type="SAM" id="Phobius"/>
    </source>
</evidence>
<keyword evidence="3" id="KW-0812">Transmembrane</keyword>
<accession>U4KUG8</accession>
<gene>
    <name evidence="5" type="ORF">PCON_04073</name>
</gene>
<feature type="transmembrane region" description="Helical" evidence="3">
    <location>
        <begin position="20"/>
        <end position="42"/>
    </location>
</feature>
<dbReference type="InterPro" id="IPR036877">
    <property type="entry name" value="SUI1_dom_sf"/>
</dbReference>